<evidence type="ECO:0000256" key="1">
    <source>
        <dbReference type="SAM" id="MobiDB-lite"/>
    </source>
</evidence>
<keyword evidence="4" id="KW-1185">Reference proteome</keyword>
<feature type="region of interest" description="Disordered" evidence="1">
    <location>
        <begin position="1"/>
        <end position="34"/>
    </location>
</feature>
<evidence type="ECO:0000313" key="3">
    <source>
        <dbReference type="EMBL" id="GAA2489123.1"/>
    </source>
</evidence>
<protein>
    <submittedName>
        <fullName evidence="3">Uncharacterized protein</fullName>
    </submittedName>
</protein>
<dbReference type="EMBL" id="BAAATL010000016">
    <property type="protein sequence ID" value="GAA2489123.1"/>
    <property type="molecule type" value="Genomic_DNA"/>
</dbReference>
<keyword evidence="2" id="KW-0812">Transmembrane</keyword>
<comment type="caution">
    <text evidence="3">The sequence shown here is derived from an EMBL/GenBank/DDBJ whole genome shotgun (WGS) entry which is preliminary data.</text>
</comment>
<dbReference type="Proteomes" id="UP001501721">
    <property type="component" value="Unassembled WGS sequence"/>
</dbReference>
<keyword evidence="2" id="KW-0472">Membrane</keyword>
<evidence type="ECO:0000313" key="4">
    <source>
        <dbReference type="Proteomes" id="UP001501721"/>
    </source>
</evidence>
<name>A0ABN3LRN4_9ACTN</name>
<feature type="compositionally biased region" description="Polar residues" evidence="1">
    <location>
        <begin position="8"/>
        <end position="32"/>
    </location>
</feature>
<gene>
    <name evidence="3" type="ORF">GCM10010422_39220</name>
</gene>
<reference evidence="3 4" key="1">
    <citation type="journal article" date="2019" name="Int. J. Syst. Evol. Microbiol.">
        <title>The Global Catalogue of Microorganisms (GCM) 10K type strain sequencing project: providing services to taxonomists for standard genome sequencing and annotation.</title>
        <authorList>
            <consortium name="The Broad Institute Genomics Platform"/>
            <consortium name="The Broad Institute Genome Sequencing Center for Infectious Disease"/>
            <person name="Wu L."/>
            <person name="Ma J."/>
        </authorList>
    </citation>
    <scope>NUCLEOTIDE SEQUENCE [LARGE SCALE GENOMIC DNA]</scope>
    <source>
        <strain evidence="3 4">JCM 6923</strain>
    </source>
</reference>
<keyword evidence="2" id="KW-1133">Transmembrane helix</keyword>
<evidence type="ECO:0000256" key="2">
    <source>
        <dbReference type="SAM" id="Phobius"/>
    </source>
</evidence>
<feature type="transmembrane region" description="Helical" evidence="2">
    <location>
        <begin position="78"/>
        <end position="100"/>
    </location>
</feature>
<organism evidence="3 4">
    <name type="scientific">Streptomyces graminearus</name>
    <dbReference type="NCBI Taxonomy" id="284030"/>
    <lineage>
        <taxon>Bacteria</taxon>
        <taxon>Bacillati</taxon>
        <taxon>Actinomycetota</taxon>
        <taxon>Actinomycetes</taxon>
        <taxon>Kitasatosporales</taxon>
        <taxon>Streptomycetaceae</taxon>
        <taxon>Streptomyces</taxon>
    </lineage>
</organism>
<accession>A0ABN3LRN4</accession>
<sequence length="132" mass="13992">MVSWRSGAPSSPTANRQSPIANRQSPTANRQPPTAVAGQLRLTGWAKNRWQSGQALVRGLTVMGLAFVPPALCPRGSSAAVLASLVVAVVLPATGSAIVYPFEMDTVIRGGAILSRDRIRCPRCPASRCRTR</sequence>
<proteinExistence type="predicted"/>